<dbReference type="InterPro" id="IPR000734">
    <property type="entry name" value="TAG_lipase"/>
</dbReference>
<feature type="chain" id="PRO_5043621112" description="Lipase domain-containing protein" evidence="5">
    <location>
        <begin position="17"/>
        <end position="308"/>
    </location>
</feature>
<gene>
    <name evidence="7" type="ORF">PYX00_001964</name>
</gene>
<keyword evidence="5" id="KW-0732">Signal</keyword>
<dbReference type="AlphaFoldDB" id="A0AAW2IER7"/>
<evidence type="ECO:0000256" key="2">
    <source>
        <dbReference type="ARBA" id="ARBA00010701"/>
    </source>
</evidence>
<dbReference type="InterPro" id="IPR013818">
    <property type="entry name" value="Lipase"/>
</dbReference>
<dbReference type="InterPro" id="IPR029058">
    <property type="entry name" value="AB_hydrolase_fold"/>
</dbReference>
<dbReference type="PANTHER" id="PTHR11610:SF173">
    <property type="entry name" value="LIPASE DOMAIN-CONTAINING PROTEIN-RELATED"/>
    <property type="match status" value="1"/>
</dbReference>
<dbReference type="Pfam" id="PF00151">
    <property type="entry name" value="Lipase"/>
    <property type="match status" value="1"/>
</dbReference>
<keyword evidence="3" id="KW-0964">Secreted</keyword>
<evidence type="ECO:0000256" key="3">
    <source>
        <dbReference type="ARBA" id="ARBA00022525"/>
    </source>
</evidence>
<evidence type="ECO:0000256" key="1">
    <source>
        <dbReference type="ARBA" id="ARBA00004613"/>
    </source>
</evidence>
<sequence length="308" mass="34288">MKVFVAVLALFAVAGAEVTEDFGEYFENFKPNITLSDITFTLYQRKHNGSGIQMFLGDKESIKKAGFDPKLPVKVATHGYQADACGDSVQCLRKAFHAQEDCNFISIDWSKYSKNILYDQAALAVKPVGIHISKFLRFLRDETKFDIKKLHVIGHSLGAQVVSFASDEFPNEKVGRITGTDPAGPIFQNLPNKERLDASDAHFVDVIHTNTIYLGIFRPSGTVDYYVNGGNNQPGCDKWDFFCHHNMAHRYITHSVKNNKNFDSVKCKDLKEAVEGKCNGEKAPMGIGATAAKPGIYYTKIDKAPEFC</sequence>
<accession>A0AAW2IER7</accession>
<reference evidence="7" key="1">
    <citation type="journal article" date="2024" name="Gigascience">
        <title>Chromosome-level genome of the poultry shaft louse Menopon gallinae provides insight into the host-switching and adaptive evolution of parasitic lice.</title>
        <authorList>
            <person name="Xu Y."/>
            <person name="Ma L."/>
            <person name="Liu S."/>
            <person name="Liang Y."/>
            <person name="Liu Q."/>
            <person name="He Z."/>
            <person name="Tian L."/>
            <person name="Duan Y."/>
            <person name="Cai W."/>
            <person name="Li H."/>
            <person name="Song F."/>
        </authorList>
    </citation>
    <scope>NUCLEOTIDE SEQUENCE</scope>
    <source>
        <strain evidence="7">Cailab_2023a</strain>
    </source>
</reference>
<dbReference type="GO" id="GO:0017171">
    <property type="term" value="F:serine hydrolase activity"/>
    <property type="evidence" value="ECO:0007669"/>
    <property type="project" value="TreeGrafter"/>
</dbReference>
<feature type="domain" description="Lipase" evidence="6">
    <location>
        <begin position="33"/>
        <end position="288"/>
    </location>
</feature>
<dbReference type="CDD" id="cd00707">
    <property type="entry name" value="Pancreat_lipase_like"/>
    <property type="match status" value="1"/>
</dbReference>
<comment type="subcellular location">
    <subcellularLocation>
        <location evidence="1">Secreted</location>
    </subcellularLocation>
</comment>
<dbReference type="InterPro" id="IPR033906">
    <property type="entry name" value="Lipase_N"/>
</dbReference>
<evidence type="ECO:0000256" key="5">
    <source>
        <dbReference type="SAM" id="SignalP"/>
    </source>
</evidence>
<organism evidence="7">
    <name type="scientific">Menopon gallinae</name>
    <name type="common">poultry shaft louse</name>
    <dbReference type="NCBI Taxonomy" id="328185"/>
    <lineage>
        <taxon>Eukaryota</taxon>
        <taxon>Metazoa</taxon>
        <taxon>Ecdysozoa</taxon>
        <taxon>Arthropoda</taxon>
        <taxon>Hexapoda</taxon>
        <taxon>Insecta</taxon>
        <taxon>Pterygota</taxon>
        <taxon>Neoptera</taxon>
        <taxon>Paraneoptera</taxon>
        <taxon>Psocodea</taxon>
        <taxon>Troctomorpha</taxon>
        <taxon>Phthiraptera</taxon>
        <taxon>Amblycera</taxon>
        <taxon>Menoponidae</taxon>
        <taxon>Menopon</taxon>
    </lineage>
</organism>
<protein>
    <recommendedName>
        <fullName evidence="6">Lipase domain-containing protein</fullName>
    </recommendedName>
</protein>
<evidence type="ECO:0000256" key="4">
    <source>
        <dbReference type="RuleBase" id="RU004262"/>
    </source>
</evidence>
<proteinExistence type="inferred from homology"/>
<dbReference type="Gene3D" id="3.40.50.1820">
    <property type="entry name" value="alpha/beta hydrolase"/>
    <property type="match status" value="1"/>
</dbReference>
<name>A0AAW2IER7_9NEOP</name>
<dbReference type="GO" id="GO:0016298">
    <property type="term" value="F:lipase activity"/>
    <property type="evidence" value="ECO:0007669"/>
    <property type="project" value="InterPro"/>
</dbReference>
<comment type="caution">
    <text evidence="7">The sequence shown here is derived from an EMBL/GenBank/DDBJ whole genome shotgun (WGS) entry which is preliminary data.</text>
</comment>
<dbReference type="EMBL" id="JARGDH010000001">
    <property type="protein sequence ID" value="KAL0280760.1"/>
    <property type="molecule type" value="Genomic_DNA"/>
</dbReference>
<comment type="similarity">
    <text evidence="2 4">Belongs to the AB hydrolase superfamily. Lipase family.</text>
</comment>
<dbReference type="GO" id="GO:0016042">
    <property type="term" value="P:lipid catabolic process"/>
    <property type="evidence" value="ECO:0007669"/>
    <property type="project" value="TreeGrafter"/>
</dbReference>
<evidence type="ECO:0000313" key="7">
    <source>
        <dbReference type="EMBL" id="KAL0280760.1"/>
    </source>
</evidence>
<evidence type="ECO:0000259" key="6">
    <source>
        <dbReference type="Pfam" id="PF00151"/>
    </source>
</evidence>
<dbReference type="SUPFAM" id="SSF53474">
    <property type="entry name" value="alpha/beta-Hydrolases"/>
    <property type="match status" value="1"/>
</dbReference>
<dbReference type="PANTHER" id="PTHR11610">
    <property type="entry name" value="LIPASE"/>
    <property type="match status" value="1"/>
</dbReference>
<dbReference type="PRINTS" id="PR00821">
    <property type="entry name" value="TAGLIPASE"/>
</dbReference>
<dbReference type="GO" id="GO:0005615">
    <property type="term" value="C:extracellular space"/>
    <property type="evidence" value="ECO:0007669"/>
    <property type="project" value="TreeGrafter"/>
</dbReference>
<feature type="signal peptide" evidence="5">
    <location>
        <begin position="1"/>
        <end position="16"/>
    </location>
</feature>